<dbReference type="Proteomes" id="UP001162162">
    <property type="component" value="Unassembled WGS sequence"/>
</dbReference>
<protein>
    <submittedName>
        <fullName evidence="1">Uncharacterized protein</fullName>
    </submittedName>
</protein>
<organism evidence="1 2">
    <name type="scientific">Aromia moschata</name>
    <dbReference type="NCBI Taxonomy" id="1265417"/>
    <lineage>
        <taxon>Eukaryota</taxon>
        <taxon>Metazoa</taxon>
        <taxon>Ecdysozoa</taxon>
        <taxon>Arthropoda</taxon>
        <taxon>Hexapoda</taxon>
        <taxon>Insecta</taxon>
        <taxon>Pterygota</taxon>
        <taxon>Neoptera</taxon>
        <taxon>Endopterygota</taxon>
        <taxon>Coleoptera</taxon>
        <taxon>Polyphaga</taxon>
        <taxon>Cucujiformia</taxon>
        <taxon>Chrysomeloidea</taxon>
        <taxon>Cerambycidae</taxon>
        <taxon>Cerambycinae</taxon>
        <taxon>Callichromatini</taxon>
        <taxon>Aromia</taxon>
    </lineage>
</organism>
<evidence type="ECO:0000313" key="1">
    <source>
        <dbReference type="EMBL" id="KAJ8935625.1"/>
    </source>
</evidence>
<sequence>MDPQQRLSADELLRHPKVNIEFNNPLLLKFKTDILMSTDKTDRIKKRTTLNEPRWKFTLTKESVKRKFSYENLPNDVLRVKNINLTQQMDNHVQKNDQIPLLKQVFPQDSTEN</sequence>
<dbReference type="AlphaFoldDB" id="A0AAV8XC86"/>
<gene>
    <name evidence="1" type="ORF">NQ318_006468</name>
</gene>
<comment type="caution">
    <text evidence="1">The sequence shown here is derived from an EMBL/GenBank/DDBJ whole genome shotgun (WGS) entry which is preliminary data.</text>
</comment>
<name>A0AAV8XC86_9CUCU</name>
<dbReference type="EMBL" id="JAPWTK010000859">
    <property type="protein sequence ID" value="KAJ8935625.1"/>
    <property type="molecule type" value="Genomic_DNA"/>
</dbReference>
<proteinExistence type="predicted"/>
<reference evidence="1" key="1">
    <citation type="journal article" date="2023" name="Insect Mol. Biol.">
        <title>Genome sequencing provides insights into the evolution of gene families encoding plant cell wall-degrading enzymes in longhorned beetles.</title>
        <authorList>
            <person name="Shin N.R."/>
            <person name="Okamura Y."/>
            <person name="Kirsch R."/>
            <person name="Pauchet Y."/>
        </authorList>
    </citation>
    <scope>NUCLEOTIDE SEQUENCE</scope>
    <source>
        <strain evidence="1">AMC_N1</strain>
    </source>
</reference>
<evidence type="ECO:0000313" key="2">
    <source>
        <dbReference type="Proteomes" id="UP001162162"/>
    </source>
</evidence>
<accession>A0AAV8XC86</accession>
<keyword evidence="2" id="KW-1185">Reference proteome</keyword>
<feature type="non-terminal residue" evidence="1">
    <location>
        <position position="113"/>
    </location>
</feature>